<evidence type="ECO:0000313" key="5">
    <source>
        <dbReference type="EMBL" id="KAF1916618.1"/>
    </source>
</evidence>
<feature type="domain" description="DUF7611" evidence="2">
    <location>
        <begin position="686"/>
        <end position="842"/>
    </location>
</feature>
<accession>A0A6A5QP17</accession>
<feature type="compositionally biased region" description="Basic and acidic residues" evidence="1">
    <location>
        <begin position="310"/>
        <end position="332"/>
    </location>
</feature>
<dbReference type="Pfam" id="PF24588">
    <property type="entry name" value="DUF7613"/>
    <property type="match status" value="1"/>
</dbReference>
<evidence type="ECO:0000256" key="1">
    <source>
        <dbReference type="SAM" id="MobiDB-lite"/>
    </source>
</evidence>
<dbReference type="OrthoDB" id="4356615at2759"/>
<feature type="region of interest" description="Disordered" evidence="1">
    <location>
        <begin position="128"/>
        <end position="197"/>
    </location>
</feature>
<dbReference type="InterPro" id="IPR056030">
    <property type="entry name" value="DUF7611"/>
</dbReference>
<feature type="region of interest" description="Disordered" evidence="1">
    <location>
        <begin position="243"/>
        <end position="422"/>
    </location>
</feature>
<name>A0A6A5QP17_AMPQU</name>
<feature type="compositionally biased region" description="Polar residues" evidence="1">
    <location>
        <begin position="175"/>
        <end position="193"/>
    </location>
</feature>
<protein>
    <submittedName>
        <fullName evidence="5">Uncharacterized protein</fullName>
    </submittedName>
</protein>
<gene>
    <name evidence="5" type="ORF">BDU57DRAFT_238521</name>
</gene>
<dbReference type="Pfam" id="PF24587">
    <property type="entry name" value="DUF7612"/>
    <property type="match status" value="1"/>
</dbReference>
<evidence type="ECO:0000259" key="2">
    <source>
        <dbReference type="Pfam" id="PF24586"/>
    </source>
</evidence>
<evidence type="ECO:0000259" key="4">
    <source>
        <dbReference type="Pfam" id="PF24588"/>
    </source>
</evidence>
<dbReference type="Proteomes" id="UP000800096">
    <property type="component" value="Unassembled WGS sequence"/>
</dbReference>
<organism evidence="5 6">
    <name type="scientific">Ampelomyces quisqualis</name>
    <name type="common">Powdery mildew agent</name>
    <dbReference type="NCBI Taxonomy" id="50730"/>
    <lineage>
        <taxon>Eukaryota</taxon>
        <taxon>Fungi</taxon>
        <taxon>Dikarya</taxon>
        <taxon>Ascomycota</taxon>
        <taxon>Pezizomycotina</taxon>
        <taxon>Dothideomycetes</taxon>
        <taxon>Pleosporomycetidae</taxon>
        <taxon>Pleosporales</taxon>
        <taxon>Pleosporineae</taxon>
        <taxon>Phaeosphaeriaceae</taxon>
        <taxon>Ampelomyces</taxon>
    </lineage>
</organism>
<dbReference type="InterPro" id="IPR056031">
    <property type="entry name" value="DUF7612"/>
</dbReference>
<feature type="compositionally biased region" description="Polar residues" evidence="1">
    <location>
        <begin position="335"/>
        <end position="351"/>
    </location>
</feature>
<reference evidence="5" key="1">
    <citation type="journal article" date="2020" name="Stud. Mycol.">
        <title>101 Dothideomycetes genomes: a test case for predicting lifestyles and emergence of pathogens.</title>
        <authorList>
            <person name="Haridas S."/>
            <person name="Albert R."/>
            <person name="Binder M."/>
            <person name="Bloem J."/>
            <person name="Labutti K."/>
            <person name="Salamov A."/>
            <person name="Andreopoulos B."/>
            <person name="Baker S."/>
            <person name="Barry K."/>
            <person name="Bills G."/>
            <person name="Bluhm B."/>
            <person name="Cannon C."/>
            <person name="Castanera R."/>
            <person name="Culley D."/>
            <person name="Daum C."/>
            <person name="Ezra D."/>
            <person name="Gonzalez J."/>
            <person name="Henrissat B."/>
            <person name="Kuo A."/>
            <person name="Liang C."/>
            <person name="Lipzen A."/>
            <person name="Lutzoni F."/>
            <person name="Magnuson J."/>
            <person name="Mondo S."/>
            <person name="Nolan M."/>
            <person name="Ohm R."/>
            <person name="Pangilinan J."/>
            <person name="Park H.-J."/>
            <person name="Ramirez L."/>
            <person name="Alfaro M."/>
            <person name="Sun H."/>
            <person name="Tritt A."/>
            <person name="Yoshinaga Y."/>
            <person name="Zwiers L.-H."/>
            <person name="Turgeon B."/>
            <person name="Goodwin S."/>
            <person name="Spatafora J."/>
            <person name="Crous P."/>
            <person name="Grigoriev I."/>
        </authorList>
    </citation>
    <scope>NUCLEOTIDE SEQUENCE</scope>
    <source>
        <strain evidence="5">HMLAC05119</strain>
    </source>
</reference>
<feature type="region of interest" description="Disordered" evidence="1">
    <location>
        <begin position="1"/>
        <end position="46"/>
    </location>
</feature>
<proteinExistence type="predicted"/>
<dbReference type="Pfam" id="PF24586">
    <property type="entry name" value="DUF7611"/>
    <property type="match status" value="1"/>
</dbReference>
<feature type="compositionally biased region" description="Basic and acidic residues" evidence="1">
    <location>
        <begin position="376"/>
        <end position="386"/>
    </location>
</feature>
<dbReference type="AlphaFoldDB" id="A0A6A5QP17"/>
<feature type="compositionally biased region" description="Basic and acidic residues" evidence="1">
    <location>
        <begin position="27"/>
        <end position="36"/>
    </location>
</feature>
<feature type="compositionally biased region" description="Polar residues" evidence="1">
    <location>
        <begin position="251"/>
        <end position="265"/>
    </location>
</feature>
<evidence type="ECO:0000259" key="3">
    <source>
        <dbReference type="Pfam" id="PF24587"/>
    </source>
</evidence>
<dbReference type="InterPro" id="IPR056032">
    <property type="entry name" value="DUF7613"/>
</dbReference>
<keyword evidence="6" id="KW-1185">Reference proteome</keyword>
<sequence>MVDAREAAQDAATKIMSKGSRWRTKMFAKEDMKQPEPRATTQADDDNVNAFLRPSTEKAQRQKEAAAAGFLATRPRLNVDLAQRWPGAQDIVSSAAAAGRSPGPGGLKTGTRKKGLSVGFVRAVPEIIGHGGDECDEPAAEVSRRKKTANGAAASSLQPQKQQDDAHLGTRIGRSPSQTEQRNSLTRTLTSRGEMSPPLQMKLEMGRINSYAPASPPQPLRMGRMGLGERPRALARAPTGFDALEIDPHDSNNASPVLARQTPNVEPTLHPDDENSRPKFMARTQTGLHGYGDNEPSRSDSFTARVKQKMRAEEGMALHDGARRIDSKRDSDSSMQSLDPFQVGTPPTSHHPSLLAGRTPPRAPHLMYSASLPTRPEAEDPQRSRVECPSPVRRTIPLQDHARPSSASSQYAGAPTSYIQAPPATEYDPFSTNTTSFQQVPSQSDRAPISAASQNPVLAIPPHFEQRTLQSPPSPAAPRIQVPLQPEELHLPAGPPMTQLPSRPRQEVADKTQAPLARSDTRSIGEAAFKDFAERITHMRGIFELTAQLGGRLHTRTPMQWLRVATWWFLSGRAGMESLIRSRPQSAESQPERLTQAHVDLAKVLWITTEVLPNHPGLRQYGGQSPDDQALLARQAGDGASAEVYEIQGSILHYMKLLVGSMKKHQSLPPTQALIQGQDQSIWTEYPQFAPDAASVLQAGRPRSDPARTGGAPPSFGLSQYIPLADTKSDFCYFRMFVKASMSTDDPNTDRAPMSAVMSILRPKDQFQVKLSICSQNDLLNIVLGPGVEAGPTWDDVNWKRQSNQISIHLKHGFTLNLELSEGDWRSLYSIVDHTNRVQNDLREKRDERLACQLQLREATYKDPAHPGAFPPDRVPGCKLIIFERIERSSEGTGKRKLHRGYRVALATSQENKQVSLINHDIGTKQAPMNFEYVTEADQAPAMRLYFREETADKNMRMCTAHLVFLERKDRNQLFGTLTSMNIAQGEATFAQVPLKSFNIESADQAEGFGQRGSHVLGKLQWQEAKVINQDPEATGLESAPTVMSESLRIVSRHSAGIIADRMNLGPGELLVRLPIDGAPELTLLRNAQQDLTVAIDGSRTEGDIPDALAELLRTLNAASTIRKLTFNSFKDLHTFQLAVTGFEVKFDG</sequence>
<feature type="region of interest" description="Disordered" evidence="1">
    <location>
        <begin position="94"/>
        <end position="113"/>
    </location>
</feature>
<feature type="domain" description="DUF7612" evidence="3">
    <location>
        <begin position="845"/>
        <end position="981"/>
    </location>
</feature>
<dbReference type="EMBL" id="ML979135">
    <property type="protein sequence ID" value="KAF1916618.1"/>
    <property type="molecule type" value="Genomic_DNA"/>
</dbReference>
<feature type="domain" description="DUF7613" evidence="4">
    <location>
        <begin position="985"/>
        <end position="1141"/>
    </location>
</feature>
<evidence type="ECO:0000313" key="6">
    <source>
        <dbReference type="Proteomes" id="UP000800096"/>
    </source>
</evidence>